<dbReference type="InterPro" id="IPR028082">
    <property type="entry name" value="Peripla_BP_I"/>
</dbReference>
<keyword evidence="3" id="KW-0804">Transcription</keyword>
<dbReference type="GO" id="GO:0003700">
    <property type="term" value="F:DNA-binding transcription factor activity"/>
    <property type="evidence" value="ECO:0007669"/>
    <property type="project" value="TreeGrafter"/>
</dbReference>
<sequence length="335" mass="38671">MEKKATINDIARISNVSRTTISRYLNGKFENMSKETQERIRQVIEDLNYHPSRQARFLKTQKTGILGIIVGDISNFYTARLIKGMMNRLKKSQYHPIIMDSDLSRTLEQRNINKLLEEQVEGVIIQPLGIDSSDYKMIDHQFPLVQIDRYVEPLVWPAVVSDNFKKSKELVQLVIEKKYKRLIVLSPPVTFSSTRIKRYEGLMDAIKTQEIELKEFIAPEAKDLDVDNSQFWNEILPLTQDHVKTAIYTFNGPLLFECIKFLKQNKLEIPKDIGLVGYDDLSWGEIMGPGITAVEQNLEKIGYVAVDTLIKEIEEKKITKELIMIPSKLIPRQSL</sequence>
<dbReference type="PROSITE" id="PS00356">
    <property type="entry name" value="HTH_LACI_1"/>
    <property type="match status" value="1"/>
</dbReference>
<evidence type="ECO:0000259" key="4">
    <source>
        <dbReference type="PROSITE" id="PS50932"/>
    </source>
</evidence>
<dbReference type="RefSeq" id="WP_153494674.1">
    <property type="nucleotide sequence ID" value="NZ_CAXYUY010000005.1"/>
</dbReference>
<keyword evidence="6" id="KW-1185">Reference proteome</keyword>
<dbReference type="SUPFAM" id="SSF47413">
    <property type="entry name" value="lambda repressor-like DNA-binding domains"/>
    <property type="match status" value="1"/>
</dbReference>
<dbReference type="InterPro" id="IPR010982">
    <property type="entry name" value="Lambda_DNA-bd_dom_sf"/>
</dbReference>
<keyword evidence="1" id="KW-0805">Transcription regulation</keyword>
<dbReference type="Pfam" id="PF00356">
    <property type="entry name" value="LacI"/>
    <property type="match status" value="1"/>
</dbReference>
<feature type="domain" description="HTH lacI-type" evidence="4">
    <location>
        <begin position="5"/>
        <end position="60"/>
    </location>
</feature>
<evidence type="ECO:0000313" key="5">
    <source>
        <dbReference type="EMBL" id="MQW38471.1"/>
    </source>
</evidence>
<dbReference type="PANTHER" id="PTHR30146:SF154">
    <property type="entry name" value="TRANSCRIPTION REGULATOR, MEMBER OF GALR FAMILY"/>
    <property type="match status" value="1"/>
</dbReference>
<protein>
    <submittedName>
        <fullName evidence="5">LacI family DNA-binding transcriptional regulator</fullName>
    </submittedName>
</protein>
<evidence type="ECO:0000256" key="2">
    <source>
        <dbReference type="ARBA" id="ARBA00023125"/>
    </source>
</evidence>
<dbReference type="SUPFAM" id="SSF53822">
    <property type="entry name" value="Periplasmic binding protein-like I"/>
    <property type="match status" value="1"/>
</dbReference>
<dbReference type="InterPro" id="IPR000843">
    <property type="entry name" value="HTH_LacI"/>
</dbReference>
<evidence type="ECO:0000313" key="6">
    <source>
        <dbReference type="Proteomes" id="UP000439550"/>
    </source>
</evidence>
<evidence type="ECO:0000256" key="3">
    <source>
        <dbReference type="ARBA" id="ARBA00023163"/>
    </source>
</evidence>
<dbReference type="GO" id="GO:0000976">
    <property type="term" value="F:transcription cis-regulatory region binding"/>
    <property type="evidence" value="ECO:0007669"/>
    <property type="project" value="TreeGrafter"/>
</dbReference>
<dbReference type="Gene3D" id="3.40.50.2300">
    <property type="match status" value="2"/>
</dbReference>
<keyword evidence="2 5" id="KW-0238">DNA-binding</keyword>
<dbReference type="OrthoDB" id="1639518at2"/>
<evidence type="ECO:0000256" key="1">
    <source>
        <dbReference type="ARBA" id="ARBA00023015"/>
    </source>
</evidence>
<proteinExistence type="predicted"/>
<comment type="caution">
    <text evidence="5">The sequence shown here is derived from an EMBL/GenBank/DDBJ whole genome shotgun (WGS) entry which is preliminary data.</text>
</comment>
<dbReference type="Proteomes" id="UP000439550">
    <property type="component" value="Unassembled WGS sequence"/>
</dbReference>
<gene>
    <name evidence="5" type="ORF">GHI93_00710</name>
</gene>
<dbReference type="SMART" id="SM00354">
    <property type="entry name" value="HTH_LACI"/>
    <property type="match status" value="1"/>
</dbReference>
<dbReference type="Pfam" id="PF13377">
    <property type="entry name" value="Peripla_BP_3"/>
    <property type="match status" value="1"/>
</dbReference>
<dbReference type="EMBL" id="WITJ01000001">
    <property type="protein sequence ID" value="MQW38471.1"/>
    <property type="molecule type" value="Genomic_DNA"/>
</dbReference>
<accession>A0A7X1Z6H0</accession>
<dbReference type="PROSITE" id="PS50932">
    <property type="entry name" value="HTH_LACI_2"/>
    <property type="match status" value="1"/>
</dbReference>
<reference evidence="5 6" key="1">
    <citation type="submission" date="2019-10" db="EMBL/GenBank/DDBJ databases">
        <authorList>
            <person name="Dong K."/>
        </authorList>
    </citation>
    <scope>NUCLEOTIDE SEQUENCE [LARGE SCALE GENOMIC DNA]</scope>
    <source>
        <strain evidence="5 6">DSM 28960</strain>
    </source>
</reference>
<dbReference type="Gene3D" id="1.10.260.40">
    <property type="entry name" value="lambda repressor-like DNA-binding domains"/>
    <property type="match status" value="1"/>
</dbReference>
<organism evidence="5 6">
    <name type="scientific">Lactococcus hircilactis</name>
    <dbReference type="NCBI Taxonomy" id="1494462"/>
    <lineage>
        <taxon>Bacteria</taxon>
        <taxon>Bacillati</taxon>
        <taxon>Bacillota</taxon>
        <taxon>Bacilli</taxon>
        <taxon>Lactobacillales</taxon>
        <taxon>Streptococcaceae</taxon>
        <taxon>Lactococcus</taxon>
    </lineage>
</organism>
<name>A0A7X1Z6H0_9LACT</name>
<dbReference type="CDD" id="cd01392">
    <property type="entry name" value="HTH_LacI"/>
    <property type="match status" value="1"/>
</dbReference>
<dbReference type="InterPro" id="IPR046335">
    <property type="entry name" value="LacI/GalR-like_sensor"/>
</dbReference>
<dbReference type="AlphaFoldDB" id="A0A7X1Z6H0"/>
<dbReference type="PANTHER" id="PTHR30146">
    <property type="entry name" value="LACI-RELATED TRANSCRIPTIONAL REPRESSOR"/>
    <property type="match status" value="1"/>
</dbReference>